<dbReference type="InterPro" id="IPR011545">
    <property type="entry name" value="DEAD/DEAH_box_helicase_dom"/>
</dbReference>
<evidence type="ECO:0000259" key="11">
    <source>
        <dbReference type="PROSITE" id="PS51195"/>
    </source>
</evidence>
<organism evidence="12 13">
    <name type="scientific">Tahibacter amnicola</name>
    <dbReference type="NCBI Taxonomy" id="2976241"/>
    <lineage>
        <taxon>Bacteria</taxon>
        <taxon>Pseudomonadati</taxon>
        <taxon>Pseudomonadota</taxon>
        <taxon>Gammaproteobacteria</taxon>
        <taxon>Lysobacterales</taxon>
        <taxon>Rhodanobacteraceae</taxon>
        <taxon>Tahibacter</taxon>
    </lineage>
</organism>
<evidence type="ECO:0000256" key="5">
    <source>
        <dbReference type="ARBA" id="ARBA00038437"/>
    </source>
</evidence>
<dbReference type="SMART" id="SM00487">
    <property type="entry name" value="DEXDc"/>
    <property type="match status" value="1"/>
</dbReference>
<dbReference type="InterPro" id="IPR044742">
    <property type="entry name" value="DEAD/DEAH_RhlB"/>
</dbReference>
<dbReference type="InterPro" id="IPR014001">
    <property type="entry name" value="Helicase_ATP-bd"/>
</dbReference>
<feature type="domain" description="DEAD-box RNA helicase Q" evidence="11">
    <location>
        <begin position="1"/>
        <end position="29"/>
    </location>
</feature>
<dbReference type="EMBL" id="CP104694">
    <property type="protein sequence ID" value="UXI67116.1"/>
    <property type="molecule type" value="Genomic_DNA"/>
</dbReference>
<dbReference type="InterPro" id="IPR014014">
    <property type="entry name" value="RNA_helicase_DEAD_Q_motif"/>
</dbReference>
<feature type="domain" description="Helicase C-terminal" evidence="10">
    <location>
        <begin position="236"/>
        <end position="380"/>
    </location>
</feature>
<dbReference type="PROSITE" id="PS51195">
    <property type="entry name" value="Q_MOTIF"/>
    <property type="match status" value="1"/>
</dbReference>
<evidence type="ECO:0000256" key="2">
    <source>
        <dbReference type="ARBA" id="ARBA00022801"/>
    </source>
</evidence>
<reference evidence="12" key="1">
    <citation type="submission" date="2022-09" db="EMBL/GenBank/DDBJ databases">
        <title>Tahibacter sp. nov., isolated from a fresh water.</title>
        <authorList>
            <person name="Baek J.H."/>
            <person name="Lee J.K."/>
            <person name="Kim J.M."/>
            <person name="Jeon C.O."/>
        </authorList>
    </citation>
    <scope>NUCLEOTIDE SEQUENCE</scope>
    <source>
        <strain evidence="12">W38</strain>
    </source>
</reference>
<dbReference type="InterPro" id="IPR000629">
    <property type="entry name" value="RNA-helicase_DEAD-box_CS"/>
</dbReference>
<dbReference type="SMART" id="SM00490">
    <property type="entry name" value="HELICc"/>
    <property type="match status" value="1"/>
</dbReference>
<feature type="compositionally biased region" description="Basic residues" evidence="8">
    <location>
        <begin position="413"/>
        <end position="424"/>
    </location>
</feature>
<feature type="domain" description="Helicase ATP-binding" evidence="9">
    <location>
        <begin position="32"/>
        <end position="209"/>
    </location>
</feature>
<evidence type="ECO:0000256" key="3">
    <source>
        <dbReference type="ARBA" id="ARBA00022806"/>
    </source>
</evidence>
<dbReference type="Pfam" id="PF00271">
    <property type="entry name" value="Helicase_C"/>
    <property type="match status" value="1"/>
</dbReference>
<evidence type="ECO:0000256" key="4">
    <source>
        <dbReference type="ARBA" id="ARBA00022840"/>
    </source>
</evidence>
<dbReference type="InterPro" id="IPR050079">
    <property type="entry name" value="DEAD_box_RNA_helicase"/>
</dbReference>
<accession>A0ABY6BAM7</accession>
<dbReference type="RefSeq" id="WP_261694092.1">
    <property type="nucleotide sequence ID" value="NZ_CP104694.1"/>
</dbReference>
<feature type="region of interest" description="Disordered" evidence="8">
    <location>
        <begin position="380"/>
        <end position="441"/>
    </location>
</feature>
<dbReference type="CDD" id="cd00268">
    <property type="entry name" value="DEADc"/>
    <property type="match status" value="1"/>
</dbReference>
<dbReference type="Gene3D" id="3.40.50.300">
    <property type="entry name" value="P-loop containing nucleotide triphosphate hydrolases"/>
    <property type="match status" value="2"/>
</dbReference>
<dbReference type="CDD" id="cd18787">
    <property type="entry name" value="SF2_C_DEAD"/>
    <property type="match status" value="1"/>
</dbReference>
<proteinExistence type="inferred from homology"/>
<evidence type="ECO:0000256" key="1">
    <source>
        <dbReference type="ARBA" id="ARBA00022741"/>
    </source>
</evidence>
<comment type="similarity">
    <text evidence="5 7">Belongs to the DEAD box helicase family.</text>
</comment>
<keyword evidence="3 7" id="KW-0347">Helicase</keyword>
<dbReference type="PROSITE" id="PS00039">
    <property type="entry name" value="DEAD_ATP_HELICASE"/>
    <property type="match status" value="1"/>
</dbReference>
<evidence type="ECO:0000256" key="6">
    <source>
        <dbReference type="PROSITE-ProRule" id="PRU00552"/>
    </source>
</evidence>
<name>A0ABY6BAM7_9GAMM</name>
<dbReference type="Pfam" id="PF00270">
    <property type="entry name" value="DEAD"/>
    <property type="match status" value="1"/>
</dbReference>
<dbReference type="PROSITE" id="PS51192">
    <property type="entry name" value="HELICASE_ATP_BIND_1"/>
    <property type="match status" value="1"/>
</dbReference>
<dbReference type="PANTHER" id="PTHR47959">
    <property type="entry name" value="ATP-DEPENDENT RNA HELICASE RHLE-RELATED"/>
    <property type="match status" value="1"/>
</dbReference>
<dbReference type="Proteomes" id="UP001064632">
    <property type="component" value="Chromosome"/>
</dbReference>
<keyword evidence="1 7" id="KW-0547">Nucleotide-binding</keyword>
<feature type="short sequence motif" description="Q motif" evidence="6">
    <location>
        <begin position="1"/>
        <end position="29"/>
    </location>
</feature>
<dbReference type="GO" id="GO:0004386">
    <property type="term" value="F:helicase activity"/>
    <property type="evidence" value="ECO:0007669"/>
    <property type="project" value="UniProtKB-KW"/>
</dbReference>
<dbReference type="PROSITE" id="PS51194">
    <property type="entry name" value="HELICASE_CTER"/>
    <property type="match status" value="1"/>
</dbReference>
<sequence length="441" mass="48268">MSFDTLGLSPALLRALNEQGYTAPTPVQAEAIPLVLSGRDVMAGAQTGTGKTAAFSLPLLERLYPRGERKAETPRRVRALVLTPTRELALQVHDSMRAYGKYIRFSSAAIFGGVGMGGQVQALRRGAEIIVATPGRLIDHLDQRTLSLANIEVLVLDEADRMLDMGFLPALKKILAQLPKTRQNLFFSATYADEVKKLVNELLTDPVQVQIAQQNSVAATVTHRVYPVDMERKKDLLIQILAEDSRRQTLVFGRTKHGSDRLARQLCQAGFRADAIHGNKSQGARQRALKDFKEGRINVLVATDIAARGLDIDQLPVVVNYDLPMVAADYVHRIGRTGRAGAEGLAVSLVCRAEQGQLQDILRLLKREIETVTVPGFEPAQPVRTELGAPRGAVRPNHQRRPHAGQPKGNSSGKHHPGKDKRRSGAPGQRRDARGPAAPRR</sequence>
<keyword evidence="13" id="KW-1185">Reference proteome</keyword>
<dbReference type="InterPro" id="IPR027417">
    <property type="entry name" value="P-loop_NTPase"/>
</dbReference>
<evidence type="ECO:0000256" key="7">
    <source>
        <dbReference type="RuleBase" id="RU000492"/>
    </source>
</evidence>
<dbReference type="SUPFAM" id="SSF52540">
    <property type="entry name" value="P-loop containing nucleoside triphosphate hydrolases"/>
    <property type="match status" value="1"/>
</dbReference>
<protein>
    <submittedName>
        <fullName evidence="12">DEAD/DEAH box helicase</fullName>
    </submittedName>
</protein>
<evidence type="ECO:0000256" key="8">
    <source>
        <dbReference type="SAM" id="MobiDB-lite"/>
    </source>
</evidence>
<evidence type="ECO:0000259" key="9">
    <source>
        <dbReference type="PROSITE" id="PS51192"/>
    </source>
</evidence>
<keyword evidence="4 7" id="KW-0067">ATP-binding</keyword>
<evidence type="ECO:0000313" key="13">
    <source>
        <dbReference type="Proteomes" id="UP001064632"/>
    </source>
</evidence>
<dbReference type="PANTHER" id="PTHR47959:SF13">
    <property type="entry name" value="ATP-DEPENDENT RNA HELICASE RHLE"/>
    <property type="match status" value="1"/>
</dbReference>
<dbReference type="InterPro" id="IPR001650">
    <property type="entry name" value="Helicase_C-like"/>
</dbReference>
<evidence type="ECO:0000259" key="10">
    <source>
        <dbReference type="PROSITE" id="PS51194"/>
    </source>
</evidence>
<gene>
    <name evidence="12" type="ORF">N4264_20575</name>
</gene>
<evidence type="ECO:0000313" key="12">
    <source>
        <dbReference type="EMBL" id="UXI67116.1"/>
    </source>
</evidence>
<keyword evidence="2 7" id="KW-0378">Hydrolase</keyword>